<reference evidence="6 7" key="1">
    <citation type="submission" date="2020-10" db="EMBL/GenBank/DDBJ databases">
        <title>Pygocentrus nattereri (red-bellied piranha) genome, fPygNat1, primary haplotype.</title>
        <authorList>
            <person name="Myers G."/>
            <person name="Meyer A."/>
            <person name="Karagic N."/>
            <person name="Pippel M."/>
            <person name="Winkler S."/>
            <person name="Tracey A."/>
            <person name="Wood J."/>
            <person name="Formenti G."/>
            <person name="Howe K."/>
            <person name="Fedrigo O."/>
            <person name="Jarvis E.D."/>
        </authorList>
    </citation>
    <scope>NUCLEOTIDE SEQUENCE [LARGE SCALE GENOMIC DNA]</scope>
</reference>
<protein>
    <recommendedName>
        <fullName evidence="5">AIG1-type G domain-containing protein</fullName>
    </recommendedName>
</protein>
<dbReference type="GeneTree" id="ENSGT01120000271858"/>
<dbReference type="PANTHER" id="PTHR10903">
    <property type="entry name" value="GTPASE, IMAP FAMILY MEMBER-RELATED"/>
    <property type="match status" value="1"/>
</dbReference>
<evidence type="ECO:0000256" key="4">
    <source>
        <dbReference type="SAM" id="MobiDB-lite"/>
    </source>
</evidence>
<dbReference type="InterPro" id="IPR027417">
    <property type="entry name" value="P-loop_NTPase"/>
</dbReference>
<dbReference type="PANTHER" id="PTHR10903:SF170">
    <property type="entry name" value="GTPASE IMAP FAMILY MEMBER 7"/>
    <property type="match status" value="1"/>
</dbReference>
<dbReference type="AlphaFoldDB" id="A0AAR2IZ91"/>
<feature type="domain" description="AIG1-type G" evidence="5">
    <location>
        <begin position="19"/>
        <end position="218"/>
    </location>
</feature>
<keyword evidence="7" id="KW-1185">Reference proteome</keyword>
<evidence type="ECO:0000256" key="3">
    <source>
        <dbReference type="ARBA" id="ARBA00023134"/>
    </source>
</evidence>
<reference evidence="6" key="2">
    <citation type="submission" date="2025-08" db="UniProtKB">
        <authorList>
            <consortium name="Ensembl"/>
        </authorList>
    </citation>
    <scope>IDENTIFICATION</scope>
</reference>
<feature type="region of interest" description="Disordered" evidence="4">
    <location>
        <begin position="417"/>
        <end position="445"/>
    </location>
</feature>
<dbReference type="Ensembl" id="ENSPNAT00000068245.1">
    <property type="protein sequence ID" value="ENSPNAP00000045005.1"/>
    <property type="gene ID" value="ENSPNAG00000034182.1"/>
</dbReference>
<feature type="region of interest" description="Disordered" evidence="4">
    <location>
        <begin position="234"/>
        <end position="288"/>
    </location>
</feature>
<name>A0AAR2IZ91_PYGNA</name>
<organism evidence="6 7">
    <name type="scientific">Pygocentrus nattereri</name>
    <name type="common">Red-bellied piranha</name>
    <dbReference type="NCBI Taxonomy" id="42514"/>
    <lineage>
        <taxon>Eukaryota</taxon>
        <taxon>Metazoa</taxon>
        <taxon>Chordata</taxon>
        <taxon>Craniata</taxon>
        <taxon>Vertebrata</taxon>
        <taxon>Euteleostomi</taxon>
        <taxon>Actinopterygii</taxon>
        <taxon>Neopterygii</taxon>
        <taxon>Teleostei</taxon>
        <taxon>Ostariophysi</taxon>
        <taxon>Characiformes</taxon>
        <taxon>Characoidei</taxon>
        <taxon>Pygocentrus</taxon>
    </lineage>
</organism>
<dbReference type="GO" id="GO:0005525">
    <property type="term" value="F:GTP binding"/>
    <property type="evidence" value="ECO:0007669"/>
    <property type="project" value="UniProtKB-KW"/>
</dbReference>
<keyword evidence="3" id="KW-0342">GTP-binding</keyword>
<evidence type="ECO:0000313" key="7">
    <source>
        <dbReference type="Proteomes" id="UP001501920"/>
    </source>
</evidence>
<reference evidence="6" key="3">
    <citation type="submission" date="2025-09" db="UniProtKB">
        <authorList>
            <consortium name="Ensembl"/>
        </authorList>
    </citation>
    <scope>IDENTIFICATION</scope>
</reference>
<dbReference type="Pfam" id="PF04548">
    <property type="entry name" value="AIG1"/>
    <property type="match status" value="1"/>
</dbReference>
<feature type="compositionally biased region" description="Basic and acidic residues" evidence="4">
    <location>
        <begin position="247"/>
        <end position="286"/>
    </location>
</feature>
<dbReference type="CDD" id="cd01852">
    <property type="entry name" value="AIG1"/>
    <property type="match status" value="1"/>
</dbReference>
<feature type="compositionally biased region" description="Basic and acidic residues" evidence="4">
    <location>
        <begin position="417"/>
        <end position="435"/>
    </location>
</feature>
<evidence type="ECO:0000256" key="1">
    <source>
        <dbReference type="ARBA" id="ARBA00008535"/>
    </source>
</evidence>
<dbReference type="Proteomes" id="UP001501920">
    <property type="component" value="Chromosome 14"/>
</dbReference>
<dbReference type="InterPro" id="IPR045058">
    <property type="entry name" value="GIMA/IAN/Toc"/>
</dbReference>
<dbReference type="SUPFAM" id="SSF52540">
    <property type="entry name" value="P-loop containing nucleoside triphosphate hydrolases"/>
    <property type="match status" value="1"/>
</dbReference>
<comment type="similarity">
    <text evidence="1">Belongs to the TRAFAC class TrmE-Era-EngA-EngB-Septin-like GTPase superfamily. AIG1/Toc34/Toc159-like paraseptin GTPase family. IAN subfamily.</text>
</comment>
<feature type="region of interest" description="Disordered" evidence="4">
    <location>
        <begin position="327"/>
        <end position="351"/>
    </location>
</feature>
<dbReference type="PROSITE" id="PS51720">
    <property type="entry name" value="G_AIG1"/>
    <property type="match status" value="1"/>
</dbReference>
<keyword evidence="2" id="KW-0547">Nucleotide-binding</keyword>
<evidence type="ECO:0000256" key="2">
    <source>
        <dbReference type="ARBA" id="ARBA00022741"/>
    </source>
</evidence>
<proteinExistence type="inferred from homology"/>
<dbReference type="FunFam" id="3.40.50.300:FF:000366">
    <property type="entry name" value="GTPase, IMAP family member 2"/>
    <property type="match status" value="1"/>
</dbReference>
<evidence type="ECO:0000259" key="5">
    <source>
        <dbReference type="PROSITE" id="PS51720"/>
    </source>
</evidence>
<dbReference type="InterPro" id="IPR006703">
    <property type="entry name" value="G_AIG1"/>
</dbReference>
<accession>A0AAR2IZ91</accession>
<dbReference type="Gene3D" id="3.40.50.300">
    <property type="entry name" value="P-loop containing nucleotide triphosphate hydrolases"/>
    <property type="match status" value="1"/>
</dbReference>
<evidence type="ECO:0000313" key="6">
    <source>
        <dbReference type="Ensembl" id="ENSPNAP00000045005.1"/>
    </source>
</evidence>
<sequence>MHSPAHAFEVKQRISRSVMETLRIVLLGKRGSGKSSAGNTLLGSKPFHTAPSSQGVTQVCSMSISTVNGQKIHVVDTPGWTDSLTDAESTQEIVKCIDISDPGPHALLLVLPIGCVAKEDTETPRQILEILGEKANKYTMVLFTKGDDLEEKTIEEYLEGVHPDLKKVIEICGGRYHMFNNRDKENHGQVFTLLEKIKDMVERNKGKYYTKAMYEKTAEQMEEKSISQKIVEAQRKDSAVESNDGQISRKKEEGKHCGGMYKRDSERAKESESHLEEAEGEGERRAMKFKHDRQLCCKTDSHEEEKYMVHTAKYHVVKSHCEKSSVEKISHHGAKSENRSKDLNKTEHKWHKTVTELQRSIERIEMTWSKEKDGLEKDIQQLRKKLGEQKTELEKVKKELQRQQVKVDTFEKLKQEGQRQREELERLRKENEEKRQKMKRRNSALQKHIDEFERAIDTNKETDFKITLQKFLAQVKKNVLHPK</sequence>
<feature type="compositionally biased region" description="Basic and acidic residues" evidence="4">
    <location>
        <begin position="327"/>
        <end position="347"/>
    </location>
</feature>